<feature type="transmembrane region" description="Helical" evidence="1">
    <location>
        <begin position="340"/>
        <end position="363"/>
    </location>
</feature>
<feature type="transmembrane region" description="Helical" evidence="1">
    <location>
        <begin position="253"/>
        <end position="275"/>
    </location>
</feature>
<feature type="transmembrane region" description="Helical" evidence="1">
    <location>
        <begin position="165"/>
        <end position="185"/>
    </location>
</feature>
<dbReference type="Proteomes" id="UP000033615">
    <property type="component" value="Unassembled WGS sequence"/>
</dbReference>
<proteinExistence type="predicted"/>
<protein>
    <recommendedName>
        <fullName evidence="4">Peptidase M50</fullName>
    </recommendedName>
</protein>
<organism evidence="2 3">
    <name type="scientific">Streptomyces antioxidans</name>
    <dbReference type="NCBI Taxonomy" id="1507734"/>
    <lineage>
        <taxon>Bacteria</taxon>
        <taxon>Bacillati</taxon>
        <taxon>Actinomycetota</taxon>
        <taxon>Actinomycetes</taxon>
        <taxon>Kitasatosporales</taxon>
        <taxon>Streptomycetaceae</taxon>
        <taxon>Streptomyces</taxon>
    </lineage>
</organism>
<feature type="transmembrane region" description="Helical" evidence="1">
    <location>
        <begin position="121"/>
        <end position="145"/>
    </location>
</feature>
<reference evidence="2" key="1">
    <citation type="submission" date="2016-12" db="EMBL/GenBank/DDBJ databases">
        <title>Genome sequence of Streptomyces antioxidans MUSC 164.</title>
        <authorList>
            <person name="Lee L.-H."/>
            <person name="Ser H.-L."/>
        </authorList>
    </citation>
    <scope>NUCLEOTIDE SEQUENCE [LARGE SCALE GENOMIC DNA]</scope>
    <source>
        <strain evidence="2">MUSC 164</strain>
    </source>
</reference>
<name>A0A1V4D4M7_9ACTN</name>
<evidence type="ECO:0000256" key="1">
    <source>
        <dbReference type="SAM" id="Phobius"/>
    </source>
</evidence>
<evidence type="ECO:0008006" key="4">
    <source>
        <dbReference type="Google" id="ProtNLM"/>
    </source>
</evidence>
<evidence type="ECO:0000313" key="3">
    <source>
        <dbReference type="Proteomes" id="UP000033615"/>
    </source>
</evidence>
<accession>A0A1V4D4M7</accession>
<keyword evidence="3" id="KW-1185">Reference proteome</keyword>
<dbReference type="OrthoDB" id="4515621at2"/>
<dbReference type="RefSeq" id="WP_046086145.1">
    <property type="nucleotide sequence ID" value="NZ_LAKD02000041.1"/>
</dbReference>
<keyword evidence="1" id="KW-0812">Transmembrane</keyword>
<comment type="caution">
    <text evidence="2">The sequence shown here is derived from an EMBL/GenBank/DDBJ whole genome shotgun (WGS) entry which is preliminary data.</text>
</comment>
<dbReference type="EMBL" id="LAKD02000041">
    <property type="protein sequence ID" value="OPF79075.1"/>
    <property type="molecule type" value="Genomic_DNA"/>
</dbReference>
<keyword evidence="1" id="KW-0472">Membrane</keyword>
<feature type="transmembrane region" description="Helical" evidence="1">
    <location>
        <begin position="383"/>
        <end position="400"/>
    </location>
</feature>
<sequence length="413" mass="44294">MTASADPVPVPGPTADTTVLLHELVVRTEGEESIVGRREARTFVALPPVGVRALELLGQGRTAGETGDVLRAETGEDVDVVDFIDGLKALEFVREQDGRTVATSTPLPASLRWLRPRHVRFTLSPLLPPLIGAFIAAAAVVVVLTPDISLSYRALLWSEHGSVNLAFMALVELILLALHEGAHLVTARAAGVPGRFSLGTRLQFLVAQTDISGIELAPRRHRITAYLSGIAVDLLCSATAALALLFVDGGTRLHHLLNAVVVLALLPLSFQAMIFMRTDVYFVLQDLTGCRDLFSDSAAYAKYRLRRGLAALTLRTVTVGDPSADLPPAERRTVRIYSTVQVIGTVVCLAVLAVITLPANVAVVADAVTHLGPQHSPARNGDSAVVLLLLGTTSVLWLIARRNARRKRRASVR</sequence>
<dbReference type="AlphaFoldDB" id="A0A1V4D4M7"/>
<feature type="transmembrane region" description="Helical" evidence="1">
    <location>
        <begin position="225"/>
        <end position="247"/>
    </location>
</feature>
<evidence type="ECO:0000313" key="2">
    <source>
        <dbReference type="EMBL" id="OPF79075.1"/>
    </source>
</evidence>
<gene>
    <name evidence="2" type="ORF">VT50_0217055</name>
</gene>
<keyword evidence="1" id="KW-1133">Transmembrane helix</keyword>